<evidence type="ECO:0000313" key="2">
    <source>
        <dbReference type="Proteomes" id="UP001141629"/>
    </source>
</evidence>
<dbReference type="AlphaFoldDB" id="A0A9X3C1Q5"/>
<reference evidence="1" key="2">
    <citation type="journal article" date="2022" name="BMC Genomics">
        <title>Comparative genome analysis of mycobacteria focusing on tRNA and non-coding RNA.</title>
        <authorList>
            <person name="Behra P.R.K."/>
            <person name="Pettersson B.M.F."/>
            <person name="Ramesh M."/>
            <person name="Das S."/>
            <person name="Dasgupta S."/>
            <person name="Kirsebom L.A."/>
        </authorList>
    </citation>
    <scope>NUCLEOTIDE SEQUENCE</scope>
    <source>
        <strain evidence="1">DSM 44838</strain>
    </source>
</reference>
<accession>A0A9X3C1Q5</accession>
<dbReference type="GO" id="GO:0016627">
    <property type="term" value="F:oxidoreductase activity, acting on the CH-CH group of donors"/>
    <property type="evidence" value="ECO:0007669"/>
    <property type="project" value="InterPro"/>
</dbReference>
<proteinExistence type="predicted"/>
<dbReference type="InterPro" id="IPR009100">
    <property type="entry name" value="AcylCoA_DH/oxidase_NM_dom_sf"/>
</dbReference>
<dbReference type="EMBL" id="JACKVK010000001">
    <property type="protein sequence ID" value="MCV7419377.1"/>
    <property type="molecule type" value="Genomic_DNA"/>
</dbReference>
<protein>
    <submittedName>
        <fullName evidence="1">Acyl-CoA dehydrogenase</fullName>
    </submittedName>
</protein>
<organism evidence="1 2">
    <name type="scientific">Mycobacterium yunnanensis</name>
    <dbReference type="NCBI Taxonomy" id="368477"/>
    <lineage>
        <taxon>Bacteria</taxon>
        <taxon>Bacillati</taxon>
        <taxon>Actinomycetota</taxon>
        <taxon>Actinomycetes</taxon>
        <taxon>Mycobacteriales</taxon>
        <taxon>Mycobacteriaceae</taxon>
        <taxon>Mycobacterium</taxon>
    </lineage>
</organism>
<keyword evidence="2" id="KW-1185">Reference proteome</keyword>
<evidence type="ECO:0000313" key="1">
    <source>
        <dbReference type="EMBL" id="MCV7419377.1"/>
    </source>
</evidence>
<dbReference type="RefSeq" id="WP_263994131.1">
    <property type="nucleotide sequence ID" value="NZ_JACKVK010000001.1"/>
</dbReference>
<gene>
    <name evidence="1" type="ORF">H7K45_02385</name>
</gene>
<reference evidence="1" key="1">
    <citation type="submission" date="2020-07" db="EMBL/GenBank/DDBJ databases">
        <authorList>
            <person name="Pettersson B.M.F."/>
            <person name="Behra P.R.K."/>
            <person name="Ramesh M."/>
            <person name="Das S."/>
            <person name="Dasgupta S."/>
            <person name="Kirsebom L.A."/>
        </authorList>
    </citation>
    <scope>NUCLEOTIDE SEQUENCE</scope>
    <source>
        <strain evidence="1">DSM 44838</strain>
    </source>
</reference>
<dbReference type="Proteomes" id="UP001141629">
    <property type="component" value="Unassembled WGS sequence"/>
</dbReference>
<dbReference type="SUPFAM" id="SSF56645">
    <property type="entry name" value="Acyl-CoA dehydrogenase NM domain-like"/>
    <property type="match status" value="1"/>
</dbReference>
<comment type="caution">
    <text evidence="1">The sequence shown here is derived from an EMBL/GenBank/DDBJ whole genome shotgun (WGS) entry which is preliminary data.</text>
</comment>
<dbReference type="InterPro" id="IPR046373">
    <property type="entry name" value="Acyl-CoA_Oxase/DH_mid-dom_sf"/>
</dbReference>
<name>A0A9X3C1Q5_9MYCO</name>
<dbReference type="Gene3D" id="2.40.110.10">
    <property type="entry name" value="Butyryl-CoA Dehydrogenase, subunit A, domain 2"/>
    <property type="match status" value="1"/>
</dbReference>
<sequence>MTVALVRRWLDAGELDLPAPGSGRTAARWWKLAALTENDVVAGRLAEAHADALAILAELGGPDAIPGQLWGVWAAEAPTAVVTATDDGDGRVRLHGTKAWCSGAGICSHALITARHEDTGRGLYAVALDQGEVQPLPDDWHNAGMHDSDTRSVLLAGAEAAPVGRPGDYLSRPGFWHGAMGVAACWLGGARGVAAPLYRAVAAEHDGRAPDEHARAHLGAVDAALAAAEAILVSAACYVDAEPHGSRAELIARRVRAVVEVAVDEAVARTGRALGPAPLVLDAAHAKRVADLTVYVRQSHAERDLAALGRLAAR</sequence>